<accession>A0A2T5I7L7</accession>
<gene>
    <name evidence="1" type="ORF">C8R28_104528</name>
</gene>
<sequence>MYKKCNCLRVLIFISLFITSINSLFANGIYFENYYSEQVNERYSIDNLANKSYETANLSINSEFNIYSLQIPRIDTPDQMSAFSVLLEFNGNSGTWKINSLEKSSIDKNLIEDVKLEIRESSPAQVFLLIKTNIPTQDKRCPIVHFSSEVNISQRQINNKFEITLYSNYLSEKSNSFLEQNCILQGTNVWVAYPLKVFGLKAGAYEYIVNNTHLGSFELKNDNVLPIHLFE</sequence>
<reference evidence="1 2" key="1">
    <citation type="submission" date="2018-04" db="EMBL/GenBank/DDBJ databases">
        <title>Active sludge and wastewater microbial communities from Klosterneuburg, Austria.</title>
        <authorList>
            <person name="Wagner M."/>
        </authorList>
    </citation>
    <scope>NUCLEOTIDE SEQUENCE [LARGE SCALE GENOMIC DNA]</scope>
    <source>
        <strain evidence="1 2">Nm4</strain>
    </source>
</reference>
<dbReference type="AlphaFoldDB" id="A0A2T5I7L7"/>
<comment type="caution">
    <text evidence="1">The sequence shown here is derived from an EMBL/GenBank/DDBJ whole genome shotgun (WGS) entry which is preliminary data.</text>
</comment>
<proteinExistence type="predicted"/>
<evidence type="ECO:0000313" key="2">
    <source>
        <dbReference type="Proteomes" id="UP000244110"/>
    </source>
</evidence>
<dbReference type="Proteomes" id="UP000244110">
    <property type="component" value="Unassembled WGS sequence"/>
</dbReference>
<name>A0A2T5I7L7_9PROT</name>
<dbReference type="EMBL" id="QAOL01000045">
    <property type="protein sequence ID" value="PTQ79788.1"/>
    <property type="molecule type" value="Genomic_DNA"/>
</dbReference>
<protein>
    <submittedName>
        <fullName evidence="1">Uncharacterized protein</fullName>
    </submittedName>
</protein>
<evidence type="ECO:0000313" key="1">
    <source>
        <dbReference type="EMBL" id="PTQ79788.1"/>
    </source>
</evidence>
<organism evidence="1 2">
    <name type="scientific">Nitrosomonas ureae</name>
    <dbReference type="NCBI Taxonomy" id="44577"/>
    <lineage>
        <taxon>Bacteria</taxon>
        <taxon>Pseudomonadati</taxon>
        <taxon>Pseudomonadota</taxon>
        <taxon>Betaproteobacteria</taxon>
        <taxon>Nitrosomonadales</taxon>
        <taxon>Nitrosomonadaceae</taxon>
        <taxon>Nitrosomonas</taxon>
    </lineage>
</organism>
<dbReference type="RefSeq" id="WP_107787872.1">
    <property type="nucleotide sequence ID" value="NZ_QAOL01000045.1"/>
</dbReference>